<keyword evidence="2" id="KW-1185">Reference proteome</keyword>
<dbReference type="EMBL" id="FRAE01000071">
    <property type="protein sequence ID" value="SHK43596.1"/>
    <property type="molecule type" value="Genomic_DNA"/>
</dbReference>
<organism evidence="1 2">
    <name type="scientific">Tepidibacter formicigenes DSM 15518</name>
    <dbReference type="NCBI Taxonomy" id="1123349"/>
    <lineage>
        <taxon>Bacteria</taxon>
        <taxon>Bacillati</taxon>
        <taxon>Bacillota</taxon>
        <taxon>Clostridia</taxon>
        <taxon>Peptostreptococcales</taxon>
        <taxon>Peptostreptococcaceae</taxon>
        <taxon>Tepidibacter</taxon>
    </lineage>
</organism>
<reference evidence="2" key="1">
    <citation type="submission" date="2016-11" db="EMBL/GenBank/DDBJ databases">
        <authorList>
            <person name="Varghese N."/>
            <person name="Submissions S."/>
        </authorList>
    </citation>
    <scope>NUCLEOTIDE SEQUENCE [LARGE SCALE GENOMIC DNA]</scope>
    <source>
        <strain evidence="2">DSM 15518</strain>
    </source>
</reference>
<dbReference type="STRING" id="1123349.SAMN02744037_02339"/>
<dbReference type="AlphaFoldDB" id="A0A1M6SFW4"/>
<dbReference type="RefSeq" id="WP_072890203.1">
    <property type="nucleotide sequence ID" value="NZ_FRAE01000071.1"/>
</dbReference>
<protein>
    <recommendedName>
        <fullName evidence="3">Lipoprotein</fullName>
    </recommendedName>
</protein>
<name>A0A1M6SFW4_9FIRM</name>
<dbReference type="Proteomes" id="UP000242497">
    <property type="component" value="Unassembled WGS sequence"/>
</dbReference>
<evidence type="ECO:0000313" key="2">
    <source>
        <dbReference type="Proteomes" id="UP000242497"/>
    </source>
</evidence>
<proteinExistence type="predicted"/>
<evidence type="ECO:0000313" key="1">
    <source>
        <dbReference type="EMBL" id="SHK43596.1"/>
    </source>
</evidence>
<sequence length="98" mass="11327">MKKFAYIICIVSLISILMGCIYKTENNTNYISVGTYVGLIDDNSIEVTINSSPMAFRLTDNTRGYFDQNIIKEDENVILIYFKNKYEQLILVNIQQID</sequence>
<evidence type="ECO:0008006" key="3">
    <source>
        <dbReference type="Google" id="ProtNLM"/>
    </source>
</evidence>
<accession>A0A1M6SFW4</accession>
<gene>
    <name evidence="1" type="ORF">SAMN02744037_02339</name>
</gene>
<dbReference type="OrthoDB" id="2067368at2"/>
<dbReference type="PROSITE" id="PS51257">
    <property type="entry name" value="PROKAR_LIPOPROTEIN"/>
    <property type="match status" value="1"/>
</dbReference>